<accession>A0AAF0UGS7</accession>
<reference evidence="2" key="1">
    <citation type="submission" date="2023-08" db="EMBL/GenBank/DDBJ databases">
        <title>A de novo genome assembly of Solanum verrucosum Schlechtendal, a Mexican diploid species geographically isolated from the other diploid A-genome species in potato relatives.</title>
        <authorList>
            <person name="Hosaka K."/>
        </authorList>
    </citation>
    <scope>NUCLEOTIDE SEQUENCE</scope>
    <source>
        <tissue evidence="2">Young leaves</tissue>
    </source>
</reference>
<dbReference type="EMBL" id="CP133620">
    <property type="protein sequence ID" value="WMV45817.1"/>
    <property type="molecule type" value="Genomic_DNA"/>
</dbReference>
<sequence>MPQAMKAKYQGNDIMRQKGAKNAENLKKSKAGTRQGHLETHRVDLQLAQSSRVPALGQDQLEMNINGSNAIQLGNNDDIRNLHDVNEDRMESAGVAPKAVNAVGVNGVNPDEAHIETMNNEKVHFLANQKGGFPPNYPRSGGNEGLNRDPDDGWRDQDRELREHGTNWREPDGHKERYVLPYKRQNPREPRANP</sequence>
<name>A0AAF0UGS7_SOLVR</name>
<feature type="region of interest" description="Disordered" evidence="1">
    <location>
        <begin position="128"/>
        <end position="194"/>
    </location>
</feature>
<feature type="compositionally biased region" description="Basic and acidic residues" evidence="1">
    <location>
        <begin position="146"/>
        <end position="178"/>
    </location>
</feature>
<gene>
    <name evidence="2" type="ORF">MTR67_039202</name>
</gene>
<proteinExistence type="predicted"/>
<evidence type="ECO:0000313" key="2">
    <source>
        <dbReference type="EMBL" id="WMV45817.1"/>
    </source>
</evidence>
<dbReference type="Proteomes" id="UP001234989">
    <property type="component" value="Chromosome 9"/>
</dbReference>
<organism evidence="2 3">
    <name type="scientific">Solanum verrucosum</name>
    <dbReference type="NCBI Taxonomy" id="315347"/>
    <lineage>
        <taxon>Eukaryota</taxon>
        <taxon>Viridiplantae</taxon>
        <taxon>Streptophyta</taxon>
        <taxon>Embryophyta</taxon>
        <taxon>Tracheophyta</taxon>
        <taxon>Spermatophyta</taxon>
        <taxon>Magnoliopsida</taxon>
        <taxon>eudicotyledons</taxon>
        <taxon>Gunneridae</taxon>
        <taxon>Pentapetalae</taxon>
        <taxon>asterids</taxon>
        <taxon>lamiids</taxon>
        <taxon>Solanales</taxon>
        <taxon>Solanaceae</taxon>
        <taxon>Solanoideae</taxon>
        <taxon>Solaneae</taxon>
        <taxon>Solanum</taxon>
    </lineage>
</organism>
<dbReference type="AlphaFoldDB" id="A0AAF0UGS7"/>
<evidence type="ECO:0000256" key="1">
    <source>
        <dbReference type="SAM" id="MobiDB-lite"/>
    </source>
</evidence>
<feature type="region of interest" description="Disordered" evidence="1">
    <location>
        <begin position="1"/>
        <end position="23"/>
    </location>
</feature>
<protein>
    <submittedName>
        <fullName evidence="2">Uncharacterized protein</fullName>
    </submittedName>
</protein>
<evidence type="ECO:0000313" key="3">
    <source>
        <dbReference type="Proteomes" id="UP001234989"/>
    </source>
</evidence>
<keyword evidence="3" id="KW-1185">Reference proteome</keyword>